<feature type="compositionally biased region" description="Basic and acidic residues" evidence="6">
    <location>
        <begin position="40"/>
        <end position="55"/>
    </location>
</feature>
<dbReference type="VEuPathDB" id="FungiDB:PTTG_05742"/>
<evidence type="ECO:0000256" key="6">
    <source>
        <dbReference type="SAM" id="MobiDB-lite"/>
    </source>
</evidence>
<reference evidence="7" key="1">
    <citation type="submission" date="2009-11" db="EMBL/GenBank/DDBJ databases">
        <authorList>
            <consortium name="The Broad Institute Genome Sequencing Platform"/>
            <person name="Ward D."/>
            <person name="Feldgarden M."/>
            <person name="Earl A."/>
            <person name="Young S.K."/>
            <person name="Zeng Q."/>
            <person name="Koehrsen M."/>
            <person name="Alvarado L."/>
            <person name="Berlin A."/>
            <person name="Bochicchio J."/>
            <person name="Borenstein D."/>
            <person name="Chapman S.B."/>
            <person name="Chen Z."/>
            <person name="Engels R."/>
            <person name="Freedman E."/>
            <person name="Gellesch M."/>
            <person name="Goldberg J."/>
            <person name="Griggs A."/>
            <person name="Gujja S."/>
            <person name="Heilman E."/>
            <person name="Heiman D."/>
            <person name="Hepburn T."/>
            <person name="Howarth C."/>
            <person name="Jen D."/>
            <person name="Larson L."/>
            <person name="Lewis B."/>
            <person name="Mehta T."/>
            <person name="Park D."/>
            <person name="Pearson M."/>
            <person name="Roberts A."/>
            <person name="Saif S."/>
            <person name="Shea T."/>
            <person name="Shenoy N."/>
            <person name="Sisk P."/>
            <person name="Stolte C."/>
            <person name="Sykes S."/>
            <person name="Thomson T."/>
            <person name="Walk T."/>
            <person name="White J."/>
            <person name="Yandava C."/>
            <person name="Izard J."/>
            <person name="Baranova O.V."/>
            <person name="Blanton J.M."/>
            <person name="Tanner A.C."/>
            <person name="Dewhirst F.E."/>
            <person name="Haas B."/>
            <person name="Nusbaum C."/>
            <person name="Birren B."/>
        </authorList>
    </citation>
    <scope>NUCLEOTIDE SEQUENCE [LARGE SCALE GENOMIC DNA]</scope>
    <source>
        <strain evidence="7">1-1 BBBD Race 1</strain>
    </source>
</reference>
<dbReference type="PANTHER" id="PTHR11988">
    <property type="entry name" value="THYROTROPH EMBRYONIC FACTOR RELATED"/>
    <property type="match status" value="1"/>
</dbReference>
<reference evidence="8" key="4">
    <citation type="submission" date="2025-05" db="UniProtKB">
        <authorList>
            <consortium name="EnsemblFungi"/>
        </authorList>
    </citation>
    <scope>IDENTIFICATION</scope>
    <source>
        <strain evidence="8">isolate 1-1 / race 1 (BBBD)</strain>
    </source>
</reference>
<proteinExistence type="predicted"/>
<dbReference type="EMBL" id="ADAS02000038">
    <property type="protein sequence ID" value="OAV94543.1"/>
    <property type="molecule type" value="Genomic_DNA"/>
</dbReference>
<feature type="region of interest" description="Disordered" evidence="6">
    <location>
        <begin position="491"/>
        <end position="531"/>
    </location>
</feature>
<evidence type="ECO:0000313" key="7">
    <source>
        <dbReference type="EMBL" id="OAV94543.1"/>
    </source>
</evidence>
<feature type="compositionally biased region" description="Acidic residues" evidence="6">
    <location>
        <begin position="500"/>
        <end position="531"/>
    </location>
</feature>
<organism evidence="7">
    <name type="scientific">Puccinia triticina (isolate 1-1 / race 1 (BBBD))</name>
    <name type="common">Brown leaf rust fungus</name>
    <dbReference type="NCBI Taxonomy" id="630390"/>
    <lineage>
        <taxon>Eukaryota</taxon>
        <taxon>Fungi</taxon>
        <taxon>Dikarya</taxon>
        <taxon>Basidiomycota</taxon>
        <taxon>Pucciniomycotina</taxon>
        <taxon>Pucciniomycetes</taxon>
        <taxon>Pucciniales</taxon>
        <taxon>Pucciniaceae</taxon>
        <taxon>Puccinia</taxon>
    </lineage>
</organism>
<comment type="subcellular location">
    <subcellularLocation>
        <location evidence="1">Nucleus</location>
    </subcellularLocation>
</comment>
<keyword evidence="4" id="KW-0804">Transcription</keyword>
<name>A0A0C4EY43_PUCT1</name>
<dbReference type="GO" id="GO:0000981">
    <property type="term" value="F:DNA-binding transcription factor activity, RNA polymerase II-specific"/>
    <property type="evidence" value="ECO:0007669"/>
    <property type="project" value="TreeGrafter"/>
</dbReference>
<keyword evidence="9" id="KW-1185">Reference proteome</keyword>
<evidence type="ECO:0000256" key="1">
    <source>
        <dbReference type="ARBA" id="ARBA00004123"/>
    </source>
</evidence>
<feature type="region of interest" description="Disordered" evidence="6">
    <location>
        <begin position="128"/>
        <end position="151"/>
    </location>
</feature>
<dbReference type="OMA" id="CEIVESC"/>
<gene>
    <name evidence="7" type="ORF">PTTG_05742</name>
</gene>
<dbReference type="AlphaFoldDB" id="A0A0C4EY43"/>
<dbReference type="OrthoDB" id="2495593at2759"/>
<dbReference type="InterPro" id="IPR040223">
    <property type="entry name" value="PAR_bZIP"/>
</dbReference>
<dbReference type="GO" id="GO:0000978">
    <property type="term" value="F:RNA polymerase II cis-regulatory region sequence-specific DNA binding"/>
    <property type="evidence" value="ECO:0007669"/>
    <property type="project" value="TreeGrafter"/>
</dbReference>
<evidence type="ECO:0000313" key="8">
    <source>
        <dbReference type="EnsemblFungi" id="PTTG_05742-t43_1-p1"/>
    </source>
</evidence>
<keyword evidence="5" id="KW-0539">Nucleus</keyword>
<protein>
    <submittedName>
        <fullName evidence="7 8">Uncharacterized protein</fullName>
    </submittedName>
</protein>
<dbReference type="PANTHER" id="PTHR11988:SF27">
    <property type="entry name" value="GH27708P"/>
    <property type="match status" value="1"/>
</dbReference>
<dbReference type="Proteomes" id="UP000005240">
    <property type="component" value="Unassembled WGS sequence"/>
</dbReference>
<dbReference type="EnsemblFungi" id="PTTG_05742-t43_1">
    <property type="protein sequence ID" value="PTTG_05742-t43_1-p1"/>
    <property type="gene ID" value="PTTG_05742"/>
</dbReference>
<sequence length="531" mass="59848">MAKLTDLPAELVHRIIDHLIQLHRSTPYGQRRHNPQADYDAPRRPRPHLEDRHTDGSSSLHSPRRYATRQADIDKAELSWPDGIPNNLLLPLALVSRTFRGCAQQKLFSNVALVTPWQAYVFSQALTGPSPMDESQDASEQGQSGANPPRPSHLAHYVHSLQFLFRGTGSMGLGGGALICEIVESCPHLEHLAMNSRLLMRCKDPITRALASRPRIKELVLLENANRAPLEACWLADELVAHLFSKWHGLQTLELRQLSGRPPESIESIHQALPVLECRLREIILLEPDLDQRELALLLNSSRETIRTLQIVEPSAKLDRPGLCRILKEHTGPNLESLTLTVGDSWHPISTHQRVKGSDDPSKTNGLLEIVFRSSSALRKLKHLSVVGRISNSDLFKLLPQSLVQLNWDGFLGPLAFTDALSSWRVVDDVQYPPRPCSPPSGPTFDDEGRERWLPNLECSSVVNDNKWLWEDRMAIEDAMKAAHVCFHSSRGDRLSSQNDGDDDDDEGQYYDYDDDEDEDSEEDYNVNEDF</sequence>
<dbReference type="Gene3D" id="3.80.10.10">
    <property type="entry name" value="Ribonuclease Inhibitor"/>
    <property type="match status" value="1"/>
</dbReference>
<reference evidence="7" key="2">
    <citation type="submission" date="2016-05" db="EMBL/GenBank/DDBJ databases">
        <title>Comparative analysis highlights variable genome content of wheat rusts and divergence of the mating loci.</title>
        <authorList>
            <person name="Cuomo C.A."/>
            <person name="Bakkeren G."/>
            <person name="Szabo L."/>
            <person name="Khalil H."/>
            <person name="Joly D."/>
            <person name="Goldberg J."/>
            <person name="Young S."/>
            <person name="Zeng Q."/>
            <person name="Fellers J."/>
        </authorList>
    </citation>
    <scope>NUCLEOTIDE SEQUENCE [LARGE SCALE GENOMIC DNA]</scope>
    <source>
        <strain evidence="7">1-1 BBBD Race 1</strain>
    </source>
</reference>
<dbReference type="GO" id="GO:0005634">
    <property type="term" value="C:nucleus"/>
    <property type="evidence" value="ECO:0007669"/>
    <property type="project" value="UniProtKB-SubCell"/>
</dbReference>
<accession>A0A0C4EY43</accession>
<feature type="region of interest" description="Disordered" evidence="6">
    <location>
        <begin position="26"/>
        <end position="68"/>
    </location>
</feature>
<evidence type="ECO:0000256" key="5">
    <source>
        <dbReference type="ARBA" id="ARBA00023242"/>
    </source>
</evidence>
<evidence type="ECO:0000256" key="3">
    <source>
        <dbReference type="ARBA" id="ARBA00023125"/>
    </source>
</evidence>
<evidence type="ECO:0000256" key="2">
    <source>
        <dbReference type="ARBA" id="ARBA00023015"/>
    </source>
</evidence>
<evidence type="ECO:0000256" key="4">
    <source>
        <dbReference type="ARBA" id="ARBA00023163"/>
    </source>
</evidence>
<keyword evidence="2" id="KW-0805">Transcription regulation</keyword>
<keyword evidence="3" id="KW-0238">DNA-binding</keyword>
<evidence type="ECO:0000313" key="9">
    <source>
        <dbReference type="Proteomes" id="UP000005240"/>
    </source>
</evidence>
<reference evidence="8 9" key="3">
    <citation type="journal article" date="2017" name="G3 (Bethesda)">
        <title>Comparative analysis highlights variable genome content of wheat rusts and divergence of the mating loci.</title>
        <authorList>
            <person name="Cuomo C.A."/>
            <person name="Bakkeren G."/>
            <person name="Khalil H.B."/>
            <person name="Panwar V."/>
            <person name="Joly D."/>
            <person name="Linning R."/>
            <person name="Sakthikumar S."/>
            <person name="Song X."/>
            <person name="Adiconis X."/>
            <person name="Fan L."/>
            <person name="Goldberg J.M."/>
            <person name="Levin J.Z."/>
            <person name="Young S."/>
            <person name="Zeng Q."/>
            <person name="Anikster Y."/>
            <person name="Bruce M."/>
            <person name="Wang M."/>
            <person name="Yin C."/>
            <person name="McCallum B."/>
            <person name="Szabo L.J."/>
            <person name="Hulbert S."/>
            <person name="Chen X."/>
            <person name="Fellers J.P."/>
        </authorList>
    </citation>
    <scope>NUCLEOTIDE SEQUENCE</scope>
    <source>
        <strain evidence="8">isolate 1-1 / race 1 (BBBD)</strain>
        <strain evidence="9">Isolate 1-1 / race 1 (BBBD)</strain>
    </source>
</reference>
<dbReference type="InterPro" id="IPR032675">
    <property type="entry name" value="LRR_dom_sf"/>
</dbReference>